<dbReference type="GO" id="GO:0000139">
    <property type="term" value="C:Golgi membrane"/>
    <property type="evidence" value="ECO:0007669"/>
    <property type="project" value="UniProtKB-SubCell"/>
</dbReference>
<gene>
    <name evidence="11" type="ORF">MCOS_LOCUS4716</name>
</gene>
<keyword evidence="8 10" id="KW-0333">Golgi apparatus</keyword>
<sequence>MGNRHRIRTACAPHDQSSEDAYDLVVIFRSASYHFEERRRIREATRNLPGRIRVVFALGQPRADVAGNLFHMNGGFAVEWARRATEARERALAEADEFVDIIIGDYVNTYVNLTYKLMASYRWASAFCQDKSDVFLFIDDDYEFNAKNVLNYLSGLTKLERRQLLSGPLMT</sequence>
<dbReference type="Pfam" id="PF01762">
    <property type="entry name" value="Galactosyl_T"/>
    <property type="match status" value="1"/>
</dbReference>
<protein>
    <recommendedName>
        <fullName evidence="10">Hexosyltransferase</fullName>
        <ecNumber evidence="10">2.4.1.-</ecNumber>
    </recommendedName>
</protein>
<evidence type="ECO:0000256" key="9">
    <source>
        <dbReference type="ARBA" id="ARBA00023136"/>
    </source>
</evidence>
<dbReference type="Proteomes" id="UP000267029">
    <property type="component" value="Unassembled WGS sequence"/>
</dbReference>
<dbReference type="OrthoDB" id="6381420at2759"/>
<evidence type="ECO:0000256" key="5">
    <source>
        <dbReference type="ARBA" id="ARBA00022692"/>
    </source>
</evidence>
<accession>A0A0R3UCR7</accession>
<keyword evidence="5" id="KW-0812">Transmembrane</keyword>
<keyword evidence="6" id="KW-0735">Signal-anchor</keyword>
<evidence type="ECO:0000256" key="8">
    <source>
        <dbReference type="ARBA" id="ARBA00023034"/>
    </source>
</evidence>
<comment type="similarity">
    <text evidence="2 10">Belongs to the glycosyltransferase 31 family.</text>
</comment>
<dbReference type="EC" id="2.4.1.-" evidence="10"/>
<evidence type="ECO:0000256" key="1">
    <source>
        <dbReference type="ARBA" id="ARBA00004323"/>
    </source>
</evidence>
<dbReference type="EMBL" id="UXSR01002135">
    <property type="protein sequence ID" value="VDD78713.1"/>
    <property type="molecule type" value="Genomic_DNA"/>
</dbReference>
<evidence type="ECO:0000256" key="10">
    <source>
        <dbReference type="RuleBase" id="RU363063"/>
    </source>
</evidence>
<keyword evidence="7" id="KW-1133">Transmembrane helix</keyword>
<keyword evidence="9" id="KW-0472">Membrane</keyword>
<evidence type="ECO:0000256" key="2">
    <source>
        <dbReference type="ARBA" id="ARBA00008661"/>
    </source>
</evidence>
<proteinExistence type="inferred from homology"/>
<comment type="subcellular location">
    <subcellularLocation>
        <location evidence="1 10">Golgi apparatus membrane</location>
        <topology evidence="1 10">Single-pass type II membrane protein</topology>
    </subcellularLocation>
</comment>
<keyword evidence="4" id="KW-0808">Transferase</keyword>
<organism evidence="11 12">
    <name type="scientific">Mesocestoides corti</name>
    <name type="common">Flatworm</name>
    <dbReference type="NCBI Taxonomy" id="53468"/>
    <lineage>
        <taxon>Eukaryota</taxon>
        <taxon>Metazoa</taxon>
        <taxon>Spiralia</taxon>
        <taxon>Lophotrochozoa</taxon>
        <taxon>Platyhelminthes</taxon>
        <taxon>Cestoda</taxon>
        <taxon>Eucestoda</taxon>
        <taxon>Cyclophyllidea</taxon>
        <taxon>Mesocestoididae</taxon>
        <taxon>Mesocestoides</taxon>
    </lineage>
</organism>
<dbReference type="GO" id="GO:0016758">
    <property type="term" value="F:hexosyltransferase activity"/>
    <property type="evidence" value="ECO:0007669"/>
    <property type="project" value="InterPro"/>
</dbReference>
<evidence type="ECO:0000256" key="4">
    <source>
        <dbReference type="ARBA" id="ARBA00022679"/>
    </source>
</evidence>
<dbReference type="GO" id="GO:0006493">
    <property type="term" value="P:protein O-linked glycosylation"/>
    <property type="evidence" value="ECO:0007669"/>
    <property type="project" value="TreeGrafter"/>
</dbReference>
<evidence type="ECO:0000256" key="6">
    <source>
        <dbReference type="ARBA" id="ARBA00022968"/>
    </source>
</evidence>
<evidence type="ECO:0000313" key="11">
    <source>
        <dbReference type="EMBL" id="VDD78713.1"/>
    </source>
</evidence>
<evidence type="ECO:0000313" key="12">
    <source>
        <dbReference type="Proteomes" id="UP000267029"/>
    </source>
</evidence>
<name>A0A0R3UCR7_MESCO</name>
<dbReference type="PANTHER" id="PTHR11214:SF3">
    <property type="entry name" value="BETA-1,3-GALACTOSYLTRANSFERASE 6"/>
    <property type="match status" value="1"/>
</dbReference>
<dbReference type="PANTHER" id="PTHR11214">
    <property type="entry name" value="BETA-1,3-N-ACETYLGLUCOSAMINYLTRANSFERASE"/>
    <property type="match status" value="1"/>
</dbReference>
<dbReference type="AlphaFoldDB" id="A0A0R3UCR7"/>
<keyword evidence="12" id="KW-1185">Reference proteome</keyword>
<keyword evidence="3 10" id="KW-0328">Glycosyltransferase</keyword>
<evidence type="ECO:0000256" key="7">
    <source>
        <dbReference type="ARBA" id="ARBA00022989"/>
    </source>
</evidence>
<evidence type="ECO:0000256" key="3">
    <source>
        <dbReference type="ARBA" id="ARBA00022676"/>
    </source>
</evidence>
<reference evidence="11 12" key="1">
    <citation type="submission" date="2018-10" db="EMBL/GenBank/DDBJ databases">
        <authorList>
            <consortium name="Pathogen Informatics"/>
        </authorList>
    </citation>
    <scope>NUCLEOTIDE SEQUENCE [LARGE SCALE GENOMIC DNA]</scope>
</reference>
<dbReference type="InterPro" id="IPR002659">
    <property type="entry name" value="Glyco_trans_31"/>
</dbReference>